<feature type="compositionally biased region" description="Polar residues" evidence="5">
    <location>
        <begin position="1006"/>
        <end position="1020"/>
    </location>
</feature>
<reference evidence="8" key="1">
    <citation type="submission" date="2025-08" db="UniProtKB">
        <authorList>
            <consortium name="RefSeq"/>
        </authorList>
    </citation>
    <scope>IDENTIFICATION</scope>
    <source>
        <tissue evidence="8">Muscle</tissue>
    </source>
</reference>
<feature type="region of interest" description="Disordered" evidence="5">
    <location>
        <begin position="987"/>
        <end position="1022"/>
    </location>
</feature>
<dbReference type="InterPro" id="IPR021774">
    <property type="entry name" value="CUPID"/>
</dbReference>
<feature type="region of interest" description="Disordered" evidence="5">
    <location>
        <begin position="809"/>
        <end position="873"/>
    </location>
</feature>
<evidence type="ECO:0000256" key="2">
    <source>
        <dbReference type="ARBA" id="ARBA00022490"/>
    </source>
</evidence>
<dbReference type="Proteomes" id="UP000694941">
    <property type="component" value="Unplaced"/>
</dbReference>
<evidence type="ECO:0000256" key="5">
    <source>
        <dbReference type="SAM" id="MobiDB-lite"/>
    </source>
</evidence>
<evidence type="ECO:0000256" key="3">
    <source>
        <dbReference type="ARBA" id="ARBA00023054"/>
    </source>
</evidence>
<evidence type="ECO:0000259" key="6">
    <source>
        <dbReference type="Pfam" id="PF11819"/>
    </source>
</evidence>
<feature type="compositionally biased region" description="Low complexity" evidence="5">
    <location>
        <begin position="834"/>
        <end position="870"/>
    </location>
</feature>
<evidence type="ECO:0000313" key="8">
    <source>
        <dbReference type="RefSeq" id="XP_022257049.1"/>
    </source>
</evidence>
<dbReference type="PANTHER" id="PTHR46079">
    <property type="entry name" value="FERM DOMAIN-CONTAINING PROTEIN 4"/>
    <property type="match status" value="1"/>
</dbReference>
<protein>
    <submittedName>
        <fullName evidence="8">GATA zinc finger domain-containing protein 14-like</fullName>
    </submittedName>
</protein>
<feature type="domain" description="Cytohesin Ubiquitin Protein Inducing" evidence="6">
    <location>
        <begin position="120"/>
        <end position="232"/>
    </location>
</feature>
<feature type="region of interest" description="Disordered" evidence="5">
    <location>
        <begin position="582"/>
        <end position="607"/>
    </location>
</feature>
<feature type="region of interest" description="Disordered" evidence="5">
    <location>
        <begin position="732"/>
        <end position="754"/>
    </location>
</feature>
<feature type="compositionally biased region" description="Polar residues" evidence="5">
    <location>
        <begin position="809"/>
        <end position="833"/>
    </location>
</feature>
<dbReference type="RefSeq" id="XP_022257049.1">
    <property type="nucleotide sequence ID" value="XM_022401341.1"/>
</dbReference>
<evidence type="ECO:0000256" key="1">
    <source>
        <dbReference type="ARBA" id="ARBA00004496"/>
    </source>
</evidence>
<dbReference type="Pfam" id="PF11819">
    <property type="entry name" value="CUPID"/>
    <property type="match status" value="1"/>
</dbReference>
<dbReference type="PANTHER" id="PTHR46079:SF2">
    <property type="entry name" value="FERM DOMAIN-CONTAINING PROTEIN"/>
    <property type="match status" value="1"/>
</dbReference>
<feature type="compositionally biased region" description="Low complexity" evidence="5">
    <location>
        <begin position="323"/>
        <end position="347"/>
    </location>
</feature>
<dbReference type="GeneID" id="106472796"/>
<feature type="coiled-coil region" evidence="4">
    <location>
        <begin position="122"/>
        <end position="149"/>
    </location>
</feature>
<feature type="compositionally biased region" description="Basic and acidic residues" evidence="5">
    <location>
        <begin position="284"/>
        <end position="298"/>
    </location>
</feature>
<feature type="compositionally biased region" description="Basic and acidic residues" evidence="5">
    <location>
        <begin position="583"/>
        <end position="598"/>
    </location>
</feature>
<sequence>MSEIILNLGIHYKYGPLALCRIQTTRRPLGPGKLIVYTWFASAASLAKTIWLMAVAQHQFHLDCSHGRSPINSLRNYEEIACELSGSIMSSSSTPSLRTSKSSPSLSVFKREGLNGVIEHTNSDQHDLMAALKARKEDLEEALRHKMEELKLICIREAELTGEVPLDIPLAPGEEPPRVRRRVGTSFVLNDKLFHKARSKKEEALTKVELEYEIQSKITSAALKLASDTTVKRNVRKQRKTAHQRALIKLKDLEQKLSTLKKQTEIMKANQRKPSSDGEPSEDSMSHSTDENGDKSFLSDENDLCGVNSQLQTKPNEKKNLLNKEYSVSRSPSTPSSSSSLRHSLSSAGVPKSPCSAPSSPTKYRQPTQEQRRRCSVSLPRSPFQIPGGRRILVQTFNEQHKAHILSQVKTSPVARKLSKLHSSGSPSTCSDYETVSSEGGSAMSLQTSLNCPRFGLPIDTEISNLYNVSSQRTSTVFDSQDDLFTFSVRNNDEKNSLVDDGFSESQPGLPDHPNRSRCFSLDFSSHSNSRKKLLNVPREIEKHRKYSESFVGSAFKAWDRNVEDQLSNTCSPCVLSANTSSKENDTFHSPGKNKDQNSCKNQSNSENKRLKTVKIIPKIVFSTSKEKLTVDEMNNSKRDHPLLINQNALCNKGDFNKDSPHNNNLNYFINTKKLVSGNQLTSDQSTVPECSSLVPSFKPSSNSAPDNKSQNISVDKKHSLHISFLDQRRGSNIYSSPGNLTNRRKGSFTSQKETALRGINRSAEMKSLLSFWSSLNSATNNCPSNNQHLSCNVSVNQLQSSNTFTYQHSSLNSQTNQHKSQKSSTNQYTSQKSSTNQHTSHNSSTNQHTSHNSSTNQHTSHNSSPNQQSMLRLSNNQNSPLQEMQSSYFHSNSRINQKSACLLPTKRIILNTSLPSCTLTSNTKLENGGQSPTCRSNASIERNCSHSDLEKARRIVTESSRTLSDRNSKKTLKSFTASFETPQSKAFTSGKSSNLGFVRKPPAKPSNQPQEVPNITISSPDEEVRRLSEERSLDIQSLLEFGGSTNSRSLAEDFHQEMIAWYENHQGVKKATFV</sequence>
<gene>
    <name evidence="8" type="primary">LOC106472796</name>
</gene>
<keyword evidence="7" id="KW-1185">Reference proteome</keyword>
<feature type="region of interest" description="Disordered" evidence="5">
    <location>
        <begin position="692"/>
        <end position="716"/>
    </location>
</feature>
<evidence type="ECO:0000313" key="7">
    <source>
        <dbReference type="Proteomes" id="UP000694941"/>
    </source>
</evidence>
<feature type="region of interest" description="Disordered" evidence="5">
    <location>
        <begin position="496"/>
        <end position="516"/>
    </location>
</feature>
<feature type="compositionally biased region" description="Polar residues" evidence="5">
    <location>
        <begin position="699"/>
        <end position="714"/>
    </location>
</feature>
<proteinExistence type="predicted"/>
<accession>A0ABM1TME3</accession>
<feature type="region of interest" description="Disordered" evidence="5">
    <location>
        <begin position="265"/>
        <end position="381"/>
    </location>
</feature>
<dbReference type="InterPro" id="IPR047176">
    <property type="entry name" value="FRMD4A/B"/>
</dbReference>
<organism evidence="7 8">
    <name type="scientific">Limulus polyphemus</name>
    <name type="common">Atlantic horseshoe crab</name>
    <dbReference type="NCBI Taxonomy" id="6850"/>
    <lineage>
        <taxon>Eukaryota</taxon>
        <taxon>Metazoa</taxon>
        <taxon>Ecdysozoa</taxon>
        <taxon>Arthropoda</taxon>
        <taxon>Chelicerata</taxon>
        <taxon>Merostomata</taxon>
        <taxon>Xiphosura</taxon>
        <taxon>Limulidae</taxon>
        <taxon>Limulus</taxon>
    </lineage>
</organism>
<comment type="subcellular location">
    <subcellularLocation>
        <location evidence="1">Cytoplasm</location>
    </subcellularLocation>
</comment>
<feature type="compositionally biased region" description="Polar residues" evidence="5">
    <location>
        <begin position="987"/>
        <end position="996"/>
    </location>
</feature>
<feature type="compositionally biased region" description="Polar residues" evidence="5">
    <location>
        <begin position="356"/>
        <end position="369"/>
    </location>
</feature>
<keyword evidence="2" id="KW-0963">Cytoplasm</keyword>
<keyword evidence="3 4" id="KW-0175">Coiled coil</keyword>
<evidence type="ECO:0000256" key="4">
    <source>
        <dbReference type="SAM" id="Coils"/>
    </source>
</evidence>
<name>A0ABM1TME3_LIMPO</name>